<dbReference type="Proteomes" id="UP000294241">
    <property type="component" value="Unassembled WGS sequence"/>
</dbReference>
<protein>
    <submittedName>
        <fullName evidence="2">Uncharacterized protein</fullName>
    </submittedName>
</protein>
<comment type="caution">
    <text evidence="2">The sequence shown here is derived from an EMBL/GenBank/DDBJ whole genome shotgun (WGS) entry which is preliminary data.</text>
</comment>
<organism evidence="2 4">
    <name type="scientific">Bifidobacterium longum subsp. longum</name>
    <dbReference type="NCBI Taxonomy" id="1679"/>
    <lineage>
        <taxon>Bacteria</taxon>
        <taxon>Bacillati</taxon>
        <taxon>Actinomycetota</taxon>
        <taxon>Actinomycetes</taxon>
        <taxon>Bifidobacteriales</taxon>
        <taxon>Bifidobacteriaceae</taxon>
        <taxon>Bifidobacterium</taxon>
    </lineage>
</organism>
<dbReference type="RefSeq" id="WP_223616737.1">
    <property type="nucleotide sequence ID" value="NZ_CP083257.1"/>
</dbReference>
<name>A0A4R0UMS6_BIFLL</name>
<dbReference type="AlphaFoldDB" id="A0A4R0UMS6"/>
<accession>A0A4R0UMS6</accession>
<reference evidence="2" key="2">
    <citation type="submission" date="2019-02" db="EMBL/GenBank/DDBJ databases">
        <authorList>
            <person name="Odamaki T."/>
        </authorList>
    </citation>
    <scope>NUCLEOTIDE SEQUENCE</scope>
    <source>
        <strain evidence="1">MCC10015</strain>
        <strain evidence="2">MCC10100</strain>
    </source>
</reference>
<evidence type="ECO:0000313" key="2">
    <source>
        <dbReference type="EMBL" id="TCF37102.1"/>
    </source>
</evidence>
<gene>
    <name evidence="1" type="ORF">MCC10015_0724</name>
    <name evidence="2" type="ORF">MCC10100_2071</name>
</gene>
<evidence type="ECO:0000313" key="1">
    <source>
        <dbReference type="EMBL" id="TCD98130.1"/>
    </source>
</evidence>
<reference evidence="3 4" key="1">
    <citation type="journal article" date="2018" name="Sci. Rep.">
        <title>Genomic diversity and distribution of Bifidobacterium longum subsp. longum across the human lifespan.</title>
        <authorList>
            <person name="Odamaki T."/>
            <person name="Bottacini F."/>
            <person name="Kato K."/>
            <person name="Mitsuyama E."/>
            <person name="Yoshida K."/>
            <person name="Horigome A."/>
            <person name="Xiao J.Z."/>
            <person name="van Sinderen D."/>
        </authorList>
    </citation>
    <scope>NUCLEOTIDE SEQUENCE [LARGE SCALE GENOMIC DNA]</scope>
    <source>
        <strain evidence="1 3">MCC10015</strain>
        <strain evidence="2 4">MCC10100</strain>
    </source>
</reference>
<evidence type="ECO:0000313" key="3">
    <source>
        <dbReference type="Proteomes" id="UP000293441"/>
    </source>
</evidence>
<proteinExistence type="predicted"/>
<dbReference type="EMBL" id="SHST01000039">
    <property type="protein sequence ID" value="TCF37102.1"/>
    <property type="molecule type" value="Genomic_DNA"/>
</dbReference>
<dbReference type="Proteomes" id="UP000293441">
    <property type="component" value="Unassembled WGS sequence"/>
</dbReference>
<evidence type="ECO:0000313" key="4">
    <source>
        <dbReference type="Proteomes" id="UP000294241"/>
    </source>
</evidence>
<dbReference type="EMBL" id="SHPX01000015">
    <property type="protein sequence ID" value="TCD98130.1"/>
    <property type="molecule type" value="Genomic_DNA"/>
</dbReference>
<sequence length="188" mass="20918">MACSRSAASRAAAFSTLHMPASPSSGCAFAHWAASRQYASMSGAGSTPRSRATRAADEAISTRPAAFPSARWYWALEALDGTQCEALNMRHMTDTRWCELIHGDYCGKDTAINDTHRHTIEFRTFGPWHHDTAGRLDAAVHYMHAMWRFFQKFPVPKLKTRDIRAMSRVAATQAINDTNATTAGRRRI</sequence>